<keyword evidence="1" id="KW-1133">Transmembrane helix</keyword>
<dbReference type="EMBL" id="LGST01000007">
    <property type="protein sequence ID" value="KNE01958.1"/>
    <property type="molecule type" value="Genomic_DNA"/>
</dbReference>
<feature type="transmembrane region" description="Helical" evidence="1">
    <location>
        <begin position="55"/>
        <end position="80"/>
    </location>
</feature>
<accession>A0A0L0P6F7</accession>
<keyword evidence="1" id="KW-0472">Membrane</keyword>
<evidence type="ECO:0000313" key="2">
    <source>
        <dbReference type="EMBL" id="KNE01958.1"/>
    </source>
</evidence>
<proteinExistence type="predicted"/>
<dbReference type="VEuPathDB" id="FungiDB:QG37_00893"/>
<dbReference type="Proteomes" id="UP000037122">
    <property type="component" value="Unassembled WGS sequence"/>
</dbReference>
<name>A0A0L0P6F7_CANAR</name>
<evidence type="ECO:0000256" key="1">
    <source>
        <dbReference type="SAM" id="Phobius"/>
    </source>
</evidence>
<sequence length="82" mass="9608">MVIIITIVVAGHLGLFVLLERVLPLVFLMVQPMDLPAPSWLLYWREKWRVVNRYLGPALLCFKTSFLMWCIAHPFLYGYITL</sequence>
<gene>
    <name evidence="2" type="ORF">QG37_00893</name>
</gene>
<organism evidence="2 3">
    <name type="scientific">Candidozyma auris</name>
    <name type="common">Yeast</name>
    <name type="synonym">Candida auris</name>
    <dbReference type="NCBI Taxonomy" id="498019"/>
    <lineage>
        <taxon>Eukaryota</taxon>
        <taxon>Fungi</taxon>
        <taxon>Dikarya</taxon>
        <taxon>Ascomycota</taxon>
        <taxon>Saccharomycotina</taxon>
        <taxon>Pichiomycetes</taxon>
        <taxon>Metschnikowiaceae</taxon>
        <taxon>Candidozyma</taxon>
    </lineage>
</organism>
<protein>
    <submittedName>
        <fullName evidence="2">Uncharacterized protein</fullName>
    </submittedName>
</protein>
<dbReference type="AlphaFoldDB" id="A0A0L0P6F7"/>
<comment type="caution">
    <text evidence="2">The sequence shown here is derived from an EMBL/GenBank/DDBJ whole genome shotgun (WGS) entry which is preliminary data.</text>
</comment>
<evidence type="ECO:0000313" key="3">
    <source>
        <dbReference type="Proteomes" id="UP000037122"/>
    </source>
</evidence>
<keyword evidence="1" id="KW-0812">Transmembrane</keyword>
<reference evidence="3" key="1">
    <citation type="journal article" date="2015" name="BMC Genomics">
        <title>Draft genome of a commonly misdiagnosed multidrug resistant pathogen Candida auris.</title>
        <authorList>
            <person name="Chatterjee S."/>
            <person name="Alampalli S.V."/>
            <person name="Nageshan R.K."/>
            <person name="Chettiar S.T."/>
            <person name="Joshi S."/>
            <person name="Tatu U.S."/>
        </authorList>
    </citation>
    <scope>NUCLEOTIDE SEQUENCE [LARGE SCALE GENOMIC DNA]</scope>
    <source>
        <strain evidence="3">6684</strain>
    </source>
</reference>